<protein>
    <recommendedName>
        <fullName evidence="5">Meiotic nuclear division protein 1 homolog</fullName>
    </recommendedName>
</protein>
<accession>A0A7S0CPC5</accession>
<dbReference type="PIRSF" id="PIRSF026991">
    <property type="entry name" value="Mnd1"/>
    <property type="match status" value="1"/>
</dbReference>
<evidence type="ECO:0000259" key="7">
    <source>
        <dbReference type="Pfam" id="PF03962"/>
    </source>
</evidence>
<sequence>MPPRGMSAEDKRLTVLKLFHESAEPWLLKDMEKAAAKRGVVFQAVKDVVQSLVDDSLVHMDKVGTSNWFWSFPGAADAAVRARLEAVEREAAQVDAETNDISERVEKAQAECPETEDRVLARAALESAEALHESLTAEETEFASGDDVLFRIMTEGTPMAKEAANRWTDNVFALKSWVEKKTSSRDETRLFFKHHAEIDFDTFDYVE</sequence>
<organism evidence="9">
    <name type="scientific">Micromonas pusilla</name>
    <name type="common">Picoplanktonic green alga</name>
    <name type="synonym">Chromulina pusilla</name>
    <dbReference type="NCBI Taxonomy" id="38833"/>
    <lineage>
        <taxon>Eukaryota</taxon>
        <taxon>Viridiplantae</taxon>
        <taxon>Chlorophyta</taxon>
        <taxon>Mamiellophyceae</taxon>
        <taxon>Mamiellales</taxon>
        <taxon>Mamiellaceae</taxon>
        <taxon>Micromonas</taxon>
    </lineage>
</organism>
<dbReference type="GO" id="GO:0005634">
    <property type="term" value="C:nucleus"/>
    <property type="evidence" value="ECO:0007669"/>
    <property type="project" value="UniProtKB-SubCell"/>
</dbReference>
<dbReference type="Pfam" id="PF03962">
    <property type="entry name" value="Mnd1"/>
    <property type="match status" value="1"/>
</dbReference>
<dbReference type="InterPro" id="IPR040453">
    <property type="entry name" value="Mnd1_HTH"/>
</dbReference>
<keyword evidence="3 6" id="KW-0175">Coiled coil</keyword>
<evidence type="ECO:0000256" key="2">
    <source>
        <dbReference type="ARBA" id="ARBA00005981"/>
    </source>
</evidence>
<reference evidence="9" key="1">
    <citation type="submission" date="2021-01" db="EMBL/GenBank/DDBJ databases">
        <authorList>
            <person name="Corre E."/>
            <person name="Pelletier E."/>
            <person name="Niang G."/>
            <person name="Scheremetjew M."/>
            <person name="Finn R."/>
            <person name="Kale V."/>
            <person name="Holt S."/>
            <person name="Cochrane G."/>
            <person name="Meng A."/>
            <person name="Brown T."/>
            <person name="Cohen L."/>
        </authorList>
    </citation>
    <scope>NUCLEOTIDE SEQUENCE</scope>
    <source>
        <strain evidence="9">CCAC1681</strain>
    </source>
</reference>
<comment type="function">
    <text evidence="5">Required for proper homologous chromosome pairing and efficient cross-over and intragenic recombination during meiosis.</text>
</comment>
<gene>
    <name evidence="9" type="ORF">MSP1401_LOCUS308</name>
</gene>
<proteinExistence type="inferred from homology"/>
<feature type="domain" description="Leucine zipper with capping helix" evidence="8">
    <location>
        <begin position="157"/>
        <end position="183"/>
    </location>
</feature>
<dbReference type="EMBL" id="HBEN01000355">
    <property type="protein sequence ID" value="CAD8429275.1"/>
    <property type="molecule type" value="Transcribed_RNA"/>
</dbReference>
<keyword evidence="4 5" id="KW-0539">Nucleus</keyword>
<dbReference type="GO" id="GO:0007131">
    <property type="term" value="P:reciprocal meiotic recombination"/>
    <property type="evidence" value="ECO:0007669"/>
    <property type="project" value="InterPro"/>
</dbReference>
<dbReference type="InterPro" id="IPR005647">
    <property type="entry name" value="Mnd1"/>
</dbReference>
<evidence type="ECO:0000256" key="1">
    <source>
        <dbReference type="ARBA" id="ARBA00004123"/>
    </source>
</evidence>
<evidence type="ECO:0000256" key="3">
    <source>
        <dbReference type="ARBA" id="ARBA00023054"/>
    </source>
</evidence>
<evidence type="ECO:0000256" key="5">
    <source>
        <dbReference type="PIRNR" id="PIRNR026991"/>
    </source>
</evidence>
<evidence type="ECO:0000259" key="8">
    <source>
        <dbReference type="Pfam" id="PF18517"/>
    </source>
</evidence>
<evidence type="ECO:0000256" key="6">
    <source>
        <dbReference type="SAM" id="Coils"/>
    </source>
</evidence>
<dbReference type="InterPro" id="IPR040661">
    <property type="entry name" value="LZ3wCH"/>
</dbReference>
<dbReference type="GO" id="GO:0003690">
    <property type="term" value="F:double-stranded DNA binding"/>
    <property type="evidence" value="ECO:0007669"/>
    <property type="project" value="InterPro"/>
</dbReference>
<evidence type="ECO:0000256" key="4">
    <source>
        <dbReference type="ARBA" id="ARBA00023242"/>
    </source>
</evidence>
<evidence type="ECO:0000313" key="9">
    <source>
        <dbReference type="EMBL" id="CAD8429275.1"/>
    </source>
</evidence>
<dbReference type="Pfam" id="PF18517">
    <property type="entry name" value="LZ3wCH"/>
    <property type="match status" value="1"/>
</dbReference>
<comment type="subcellular location">
    <subcellularLocation>
        <location evidence="1 5">Nucleus</location>
    </subcellularLocation>
</comment>
<dbReference type="AlphaFoldDB" id="A0A7S0CPC5"/>
<feature type="domain" description="Mnd1 HTH" evidence="7">
    <location>
        <begin position="15"/>
        <end position="73"/>
    </location>
</feature>
<comment type="similarity">
    <text evidence="2 5">Belongs to the MND1 family.</text>
</comment>
<name>A0A7S0CPC5_MICPS</name>
<feature type="coiled-coil region" evidence="6">
    <location>
        <begin position="84"/>
        <end position="111"/>
    </location>
</feature>